<feature type="domain" description="Xylose isomerase-like TIM barrel" evidence="1">
    <location>
        <begin position="165"/>
        <end position="289"/>
    </location>
</feature>
<dbReference type="RefSeq" id="WP_251807993.1">
    <property type="nucleotide sequence ID" value="NZ_CP166679.1"/>
</dbReference>
<dbReference type="SUPFAM" id="SSF51658">
    <property type="entry name" value="Xylose isomerase-like"/>
    <property type="match status" value="1"/>
</dbReference>
<gene>
    <name evidence="2" type="ORF">ACFS1K_05865</name>
</gene>
<dbReference type="Proteomes" id="UP001597532">
    <property type="component" value="Unassembled WGS sequence"/>
</dbReference>
<dbReference type="EMBL" id="JBHUOK010000021">
    <property type="protein sequence ID" value="MFD2789276.1"/>
    <property type="molecule type" value="Genomic_DNA"/>
</dbReference>
<reference evidence="3" key="1">
    <citation type="journal article" date="2019" name="Int. J. Syst. Evol. Microbiol.">
        <title>The Global Catalogue of Microorganisms (GCM) 10K type strain sequencing project: providing services to taxonomists for standard genome sequencing and annotation.</title>
        <authorList>
            <consortium name="The Broad Institute Genomics Platform"/>
            <consortium name="The Broad Institute Genome Sequencing Center for Infectious Disease"/>
            <person name="Wu L."/>
            <person name="Ma J."/>
        </authorList>
    </citation>
    <scope>NUCLEOTIDE SEQUENCE [LARGE SCALE GENOMIC DNA]</scope>
    <source>
        <strain evidence="3">KCTC 52924</strain>
    </source>
</reference>
<dbReference type="GO" id="GO:0016853">
    <property type="term" value="F:isomerase activity"/>
    <property type="evidence" value="ECO:0007669"/>
    <property type="project" value="UniProtKB-KW"/>
</dbReference>
<evidence type="ECO:0000259" key="1">
    <source>
        <dbReference type="Pfam" id="PF01261"/>
    </source>
</evidence>
<sequence length="307" mass="35194">MRKKITRKEWGHLTLSGLALLFVPLDCLAMSSPYLLSKDEKDIVLGVQTYSFRDRSLDKAIQGMKELGIKSCELWEGHVEPLEFMWKRNSTPEETKFKKDGLAKWRSTVTMDEIKSIRDKINNAGINIQAYNGSFKDNVTDNDLDLIFRIAKNLGTDTLTTSATVAVMKRVDKFAQKYRIKVGMHNHSHVENPNEFATPKSFTEGMKGNSEYIRINLDIGHFTASNYDPVEFIRQNHKKIVCIHIRDRKKNQGPSVPFGEGDTPIKEVLKLIRDNQWSIPANIEYGYDGNDTMIEMKHSVSYCKTNR</sequence>
<dbReference type="InterPro" id="IPR013022">
    <property type="entry name" value="Xyl_isomerase-like_TIM-brl"/>
</dbReference>
<evidence type="ECO:0000313" key="2">
    <source>
        <dbReference type="EMBL" id="MFD2789276.1"/>
    </source>
</evidence>
<dbReference type="PANTHER" id="PTHR12110:SF41">
    <property type="entry name" value="INOSOSE DEHYDRATASE"/>
    <property type="match status" value="1"/>
</dbReference>
<comment type="caution">
    <text evidence="2">The sequence shown here is derived from an EMBL/GenBank/DDBJ whole genome shotgun (WGS) entry which is preliminary data.</text>
</comment>
<dbReference type="PANTHER" id="PTHR12110">
    <property type="entry name" value="HYDROXYPYRUVATE ISOMERASE"/>
    <property type="match status" value="1"/>
</dbReference>
<keyword evidence="3" id="KW-1185">Reference proteome</keyword>
<proteinExistence type="predicted"/>
<dbReference type="InterPro" id="IPR050312">
    <property type="entry name" value="IolE/XylAMocC-like"/>
</dbReference>
<organism evidence="2 3">
    <name type="scientific">Arenibacter antarcticus</name>
    <dbReference type="NCBI Taxonomy" id="2040469"/>
    <lineage>
        <taxon>Bacteria</taxon>
        <taxon>Pseudomonadati</taxon>
        <taxon>Bacteroidota</taxon>
        <taxon>Flavobacteriia</taxon>
        <taxon>Flavobacteriales</taxon>
        <taxon>Flavobacteriaceae</taxon>
        <taxon>Arenibacter</taxon>
    </lineage>
</organism>
<dbReference type="InterPro" id="IPR036237">
    <property type="entry name" value="Xyl_isomerase-like_sf"/>
</dbReference>
<dbReference type="Gene3D" id="3.20.20.150">
    <property type="entry name" value="Divalent-metal-dependent TIM barrel enzymes"/>
    <property type="match status" value="1"/>
</dbReference>
<keyword evidence="2" id="KW-0413">Isomerase</keyword>
<protein>
    <submittedName>
        <fullName evidence="2">Sugar phosphate isomerase/epimerase family protein</fullName>
    </submittedName>
</protein>
<dbReference type="Pfam" id="PF01261">
    <property type="entry name" value="AP_endonuc_2"/>
    <property type="match status" value="1"/>
</dbReference>
<evidence type="ECO:0000313" key="3">
    <source>
        <dbReference type="Proteomes" id="UP001597532"/>
    </source>
</evidence>
<name>A0ABW5VE59_9FLAO</name>
<accession>A0ABW5VE59</accession>